<keyword evidence="2" id="KW-0812">Transmembrane</keyword>
<feature type="transmembrane region" description="Helical" evidence="2">
    <location>
        <begin position="6"/>
        <end position="25"/>
    </location>
</feature>
<dbReference type="AlphaFoldDB" id="A0A4Y2AVN7"/>
<evidence type="ECO:0000313" key="4">
    <source>
        <dbReference type="Proteomes" id="UP000499080"/>
    </source>
</evidence>
<evidence type="ECO:0000313" key="3">
    <source>
        <dbReference type="EMBL" id="GBL84121.1"/>
    </source>
</evidence>
<protein>
    <submittedName>
        <fullName evidence="3">Uncharacterized protein</fullName>
    </submittedName>
</protein>
<feature type="region of interest" description="Disordered" evidence="1">
    <location>
        <begin position="76"/>
        <end position="110"/>
    </location>
</feature>
<feature type="compositionally biased region" description="Basic and acidic residues" evidence="1">
    <location>
        <begin position="86"/>
        <end position="110"/>
    </location>
</feature>
<dbReference type="Proteomes" id="UP000499080">
    <property type="component" value="Unassembled WGS sequence"/>
</dbReference>
<proteinExistence type="predicted"/>
<dbReference type="EMBL" id="BGPR01000036">
    <property type="protein sequence ID" value="GBL84121.1"/>
    <property type="molecule type" value="Genomic_DNA"/>
</dbReference>
<name>A0A4Y2AVN7_ARAVE</name>
<keyword evidence="2" id="KW-1133">Transmembrane helix</keyword>
<keyword evidence="2" id="KW-0472">Membrane</keyword>
<reference evidence="3 4" key="1">
    <citation type="journal article" date="2019" name="Sci. Rep.">
        <title>Orb-weaving spider Araneus ventricosus genome elucidates the spidroin gene catalogue.</title>
        <authorList>
            <person name="Kono N."/>
            <person name="Nakamura H."/>
            <person name="Ohtoshi R."/>
            <person name="Moran D.A.P."/>
            <person name="Shinohara A."/>
            <person name="Yoshida Y."/>
            <person name="Fujiwara M."/>
            <person name="Mori M."/>
            <person name="Tomita M."/>
            <person name="Arakawa K."/>
        </authorList>
    </citation>
    <scope>NUCLEOTIDE SEQUENCE [LARGE SCALE GENOMIC DNA]</scope>
</reference>
<organism evidence="3 4">
    <name type="scientific">Araneus ventricosus</name>
    <name type="common">Orbweaver spider</name>
    <name type="synonym">Epeira ventricosa</name>
    <dbReference type="NCBI Taxonomy" id="182803"/>
    <lineage>
        <taxon>Eukaryota</taxon>
        <taxon>Metazoa</taxon>
        <taxon>Ecdysozoa</taxon>
        <taxon>Arthropoda</taxon>
        <taxon>Chelicerata</taxon>
        <taxon>Arachnida</taxon>
        <taxon>Araneae</taxon>
        <taxon>Araneomorphae</taxon>
        <taxon>Entelegynae</taxon>
        <taxon>Araneoidea</taxon>
        <taxon>Araneidae</taxon>
        <taxon>Araneus</taxon>
    </lineage>
</organism>
<sequence>MLDDAGSCIFSLDLIAFGIFIYGMVSKATKINRLNVYPNLNPTGRHHDVVFVMSVNKMTKEKLDTLIELQYSTTTDVGGELPLDSPDVRGEPPLDSPDVRGEPPLDSPDVREEHTQWIGIWHNLLC</sequence>
<accession>A0A4Y2AVN7</accession>
<evidence type="ECO:0000256" key="2">
    <source>
        <dbReference type="SAM" id="Phobius"/>
    </source>
</evidence>
<comment type="caution">
    <text evidence="3">The sequence shown here is derived from an EMBL/GenBank/DDBJ whole genome shotgun (WGS) entry which is preliminary data.</text>
</comment>
<keyword evidence="4" id="KW-1185">Reference proteome</keyword>
<gene>
    <name evidence="3" type="ORF">AVEN_118540_1</name>
</gene>
<evidence type="ECO:0000256" key="1">
    <source>
        <dbReference type="SAM" id="MobiDB-lite"/>
    </source>
</evidence>